<dbReference type="InterPro" id="IPR002156">
    <property type="entry name" value="RNaseH_domain"/>
</dbReference>
<gene>
    <name evidence="3" type="primary">TY3B-I_587</name>
    <name evidence="3" type="ORF">CK203_115966</name>
</gene>
<dbReference type="SUPFAM" id="SSF53098">
    <property type="entry name" value="Ribonuclease H-like"/>
    <property type="match status" value="2"/>
</dbReference>
<dbReference type="InterPro" id="IPR041577">
    <property type="entry name" value="RT_RNaseH_2"/>
</dbReference>
<feature type="region of interest" description="Disordered" evidence="1">
    <location>
        <begin position="69"/>
        <end position="126"/>
    </location>
</feature>
<dbReference type="GO" id="GO:0003676">
    <property type="term" value="F:nucleic acid binding"/>
    <property type="evidence" value="ECO:0007669"/>
    <property type="project" value="InterPro"/>
</dbReference>
<dbReference type="Gene3D" id="3.30.420.10">
    <property type="entry name" value="Ribonuclease H-like superfamily/Ribonuclease H"/>
    <property type="match status" value="2"/>
</dbReference>
<dbReference type="Gene3D" id="3.10.10.10">
    <property type="entry name" value="HIV Type 1 Reverse Transcriptase, subunit A, domain 1"/>
    <property type="match status" value="1"/>
</dbReference>
<proteinExistence type="predicted"/>
<dbReference type="InterPro" id="IPR043502">
    <property type="entry name" value="DNA/RNA_pol_sf"/>
</dbReference>
<evidence type="ECO:0000256" key="1">
    <source>
        <dbReference type="SAM" id="MobiDB-lite"/>
    </source>
</evidence>
<evidence type="ECO:0000259" key="2">
    <source>
        <dbReference type="PROSITE" id="PS50994"/>
    </source>
</evidence>
<dbReference type="Gene3D" id="3.30.70.270">
    <property type="match status" value="2"/>
</dbReference>
<evidence type="ECO:0000313" key="3">
    <source>
        <dbReference type="EMBL" id="RVW57828.1"/>
    </source>
</evidence>
<sequence length="2219" mass="248822">MCGGDDHLTWKHPRLFLRRAEGCVPLEGVIASARDLLKSTHIHLEPPSPCRVPIRSVWDRLLGLELGDGQQAQQAPPPIGAQYDPTVPPPPPPSQSAPQAMPFTLHSQTGLPASHHRATPTSEDPHARMDRLEQGLRQLRASDRATTWEGFDGVPVASLPAKFRMPDIESGAAQRWFASLEASRRRTWDDLAQEFLRQFSFNTVVDVSRRELEALRQRRRNGFEEPAAADRQTCGRGPVHRFWVSGYGLYDVEDGISRGLWTDSSPSDIKGKKPFVGRGHRCSAIVHPVRGLLGAISRSHSFPSLIRPMLSSTPVSYTATGQPCYAAQFTARPAPYPRPRAQQTSAPFALRTQRQFSQIGMPLSQALRKLTEAGLLTTLTPRPPPQPIPPQFRMDLHCAYHQGPGHETDRCTALRHAVQDLIDQGLVHLGQPSVTTNPLPAHTTHAVPPPADGIHFLEFDEIDDHIHMLSDDDSDPEPIMPDVIYETSGVTLGPRTPAPFRLVPEAASVQAATAPYVDDSQTLDIQYVLRGGRVMRQPPPAAAARPLGGTSSQEEVRAEDDEILRQLQSTQARISIWSLLASSSTHRDALTRALSQIRVDTTTTPEGLIHMMTAGRATCIVFSDDDLPPEGSGHTRPLYISVGCSGRRVPSVLLDNGSALNVCPLATAIALGYAPSDFGPSTQTVRAYDSTVLRIPTSFNLLLGRPWIHRAGAIPSSLHQKVKFIHEGQVVVVQSAGDMFISAEPVLQISHSDDDLLLTGFTFDEHGSTVVLDIMRGMSYLPGMGLGRRQHGPSEFITIPDHDVPFGLGFIPTEADYRYMARLRKERSHAPSDGIIGGLSTTQEAELQRLVQQLQLSDGAPGPSASVLIAPPSPDRTSLMTLCFPDEIDDHGTFAEIGDVVDGAVPRDEYVDEMLAMSLSQTEEMAPPELASPFDLWGVRPRDRRGDPVEGASDLVDPPLTFDVLSGFVSRHDYVSDFSSMDLSTFDTTQTMTRLLSDSDPVDQRVSPAVGDTEIVDFGTADQPRELRIGSDLSTDERDSLIQLLRSYLDVFAWSYEDMPGLDPSIVQHRLPLLPHARPVKQKLRRLHPRWSLQVKEEIQKQLSVGFLSVVEYPEWLANVVPVPKKDGKVRVCVDFRDLNKASPKDDFPLPHIDMLVDSTAGHSMLSFMDGFSGYSQILMAPEDMEKTSFITEWGTYCYRVMPFGLKNAGATYQRAATTLFHDMMHRDVEVYVDDMIVKSRDRSDHLAALERFFERIRQFRLRLNPKKCTFGVTSGKLLGYMVSERGIEVDPDKIRAILDMPAPRTEREVRGFLGRLQYISRFIARLTDICEPIFRLLRKSQPTVWDDQCQRAFERIREYLLSPPVLAPPTPGRPLLLYLSVSDVALGCMLAQLDDSGKDRAIYYLSKRMLDYETRPALVGRLMRWLVLLTEFDIHYVTQKSIRGSIVADHLASLPVSDARAIDDDFPDEDVAAVTSLSGWRISVRLAFSDRHPATNNIVEYEACILGLETALELGIRQMEVFGDSNLVLRQIQGEWKTRDVKLKPYHAYLELLVGRFDDLRYTHLPRAQNQFADALATLASMIDIPVDATVRPLLIESRSAPAYCCLIDDVEPDDGLPWYHDIYHFLRLGVYPEAATAKDKRALRQLATRFVICGETLYSDHLMGCYYCVWTAPLPIGQIAASLFRGVPSVRYTEISFTCPSELHALTSPWPFSVWGIDIIGKISPKSSSGHEFILVAIDYFTKWVEAASYARLTSAGVASFIRSHIICRYGVPHELISDRGVHFRAEVDTLVQRYSIRHHRSSAYRPQTNGAVEAANKNIKRILRRMVETSRDWSEKLPFALWAYRTSFRTSTGATPYSLVYGMEAMLPVEIEMGSLRVALEQQIPEADWAQARFDQLNLLDERRLRAADHVRAYQRKMARAFKKRGVDPRGRCMVDGFRWKPILRANQCGSAKEASSGPWLMGSLYMLHFIYEGMSFDHWVFEPSFLSFLSPYHLGLRYVPCLKTTLRPWDQMSSSQPLLGQVIEIWIVSLMMIDLVSPDFLTYHTSGATTAYPISFGGYGSSQFARSLSLTGCSLRRGHDRYLTEPLRSIQLVRTSRHLDAIMPLHLGGHLGYLWIFMELHAHPTYEIHFDTMFPPWSLSGVTQFRLAPRDASMSSCFPSERRPFDLWLLCERYLGLIRERFDCDGPGVMLMMDFEPRPFLGGYQMSFFTLEHET</sequence>
<feature type="region of interest" description="Disordered" evidence="1">
    <location>
        <begin position="536"/>
        <end position="558"/>
    </location>
</feature>
<dbReference type="PANTHER" id="PTHR48475:SF1">
    <property type="entry name" value="RNASE H TYPE-1 DOMAIN-CONTAINING PROTEIN"/>
    <property type="match status" value="1"/>
</dbReference>
<name>A0A438FCX1_VITVI</name>
<dbReference type="CDD" id="cd09279">
    <property type="entry name" value="RNase_HI_like"/>
    <property type="match status" value="1"/>
</dbReference>
<dbReference type="InterPro" id="IPR043128">
    <property type="entry name" value="Rev_trsase/Diguanyl_cyclase"/>
</dbReference>
<dbReference type="SUPFAM" id="SSF56672">
    <property type="entry name" value="DNA/RNA polymerases"/>
    <property type="match status" value="1"/>
</dbReference>
<dbReference type="CDD" id="cd01647">
    <property type="entry name" value="RT_LTR"/>
    <property type="match status" value="1"/>
</dbReference>
<dbReference type="Pfam" id="PF03732">
    <property type="entry name" value="Retrotrans_gag"/>
    <property type="match status" value="1"/>
</dbReference>
<dbReference type="InterPro" id="IPR000477">
    <property type="entry name" value="RT_dom"/>
</dbReference>
<dbReference type="GO" id="GO:0015074">
    <property type="term" value="P:DNA integration"/>
    <property type="evidence" value="ECO:0007669"/>
    <property type="project" value="InterPro"/>
</dbReference>
<dbReference type="InterPro" id="IPR012337">
    <property type="entry name" value="RNaseH-like_sf"/>
</dbReference>
<dbReference type="InterPro" id="IPR036397">
    <property type="entry name" value="RNaseH_sf"/>
</dbReference>
<dbReference type="Pfam" id="PF00078">
    <property type="entry name" value="RVT_1"/>
    <property type="match status" value="1"/>
</dbReference>
<feature type="compositionally biased region" description="Pro residues" evidence="1">
    <location>
        <begin position="86"/>
        <end position="95"/>
    </location>
</feature>
<dbReference type="FunFam" id="3.30.70.270:FF:000020">
    <property type="entry name" value="Transposon Tf2-6 polyprotein-like Protein"/>
    <property type="match status" value="1"/>
</dbReference>
<dbReference type="GO" id="GO:0004523">
    <property type="term" value="F:RNA-DNA hybrid ribonuclease activity"/>
    <property type="evidence" value="ECO:0007669"/>
    <property type="project" value="InterPro"/>
</dbReference>
<protein>
    <submittedName>
        <fullName evidence="3">Transposon Ty3-I Gag-Pol polyprotein</fullName>
    </submittedName>
</protein>
<dbReference type="PANTHER" id="PTHR48475">
    <property type="entry name" value="RIBONUCLEASE H"/>
    <property type="match status" value="1"/>
</dbReference>
<evidence type="ECO:0000313" key="4">
    <source>
        <dbReference type="Proteomes" id="UP000288805"/>
    </source>
</evidence>
<dbReference type="PROSITE" id="PS50994">
    <property type="entry name" value="INTEGRASE"/>
    <property type="match status" value="1"/>
</dbReference>
<dbReference type="Pfam" id="PF13456">
    <property type="entry name" value="RVT_3"/>
    <property type="match status" value="1"/>
</dbReference>
<dbReference type="Proteomes" id="UP000288805">
    <property type="component" value="Unassembled WGS sequence"/>
</dbReference>
<dbReference type="InterPro" id="IPR001584">
    <property type="entry name" value="Integrase_cat-core"/>
</dbReference>
<reference evidence="3 4" key="1">
    <citation type="journal article" date="2018" name="PLoS Genet.">
        <title>Population sequencing reveals clonal diversity and ancestral inbreeding in the grapevine cultivar Chardonnay.</title>
        <authorList>
            <person name="Roach M.J."/>
            <person name="Johnson D.L."/>
            <person name="Bohlmann J."/>
            <person name="van Vuuren H.J."/>
            <person name="Jones S.J."/>
            <person name="Pretorius I.S."/>
            <person name="Schmidt S.A."/>
            <person name="Borneman A.R."/>
        </authorList>
    </citation>
    <scope>NUCLEOTIDE SEQUENCE [LARGE SCALE GENOMIC DNA]</scope>
    <source>
        <strain evidence="4">cv. Chardonnay</strain>
        <tissue evidence="3">Leaf</tissue>
    </source>
</reference>
<dbReference type="Pfam" id="PF17919">
    <property type="entry name" value="RT_RNaseH_2"/>
    <property type="match status" value="1"/>
</dbReference>
<comment type="caution">
    <text evidence="3">The sequence shown here is derived from an EMBL/GenBank/DDBJ whole genome shotgun (WGS) entry which is preliminary data.</text>
</comment>
<dbReference type="InterPro" id="IPR005162">
    <property type="entry name" value="Retrotrans_gag_dom"/>
</dbReference>
<accession>A0A438FCX1</accession>
<feature type="domain" description="Integrase catalytic" evidence="2">
    <location>
        <begin position="1707"/>
        <end position="1867"/>
    </location>
</feature>
<organism evidence="3 4">
    <name type="scientific">Vitis vinifera</name>
    <name type="common">Grape</name>
    <dbReference type="NCBI Taxonomy" id="29760"/>
    <lineage>
        <taxon>Eukaryota</taxon>
        <taxon>Viridiplantae</taxon>
        <taxon>Streptophyta</taxon>
        <taxon>Embryophyta</taxon>
        <taxon>Tracheophyta</taxon>
        <taxon>Spermatophyta</taxon>
        <taxon>Magnoliopsida</taxon>
        <taxon>eudicotyledons</taxon>
        <taxon>Gunneridae</taxon>
        <taxon>Pentapetalae</taxon>
        <taxon>rosids</taxon>
        <taxon>Vitales</taxon>
        <taxon>Vitaceae</taxon>
        <taxon>Viteae</taxon>
        <taxon>Vitis</taxon>
    </lineage>
</organism>
<dbReference type="EMBL" id="QGNW01001015">
    <property type="protein sequence ID" value="RVW57828.1"/>
    <property type="molecule type" value="Genomic_DNA"/>
</dbReference>